<dbReference type="AlphaFoldDB" id="A0AAN9TX16"/>
<keyword evidence="3" id="KW-1185">Reference proteome</keyword>
<name>A0AAN9TX16_9HEMI</name>
<feature type="region of interest" description="Disordered" evidence="1">
    <location>
        <begin position="1"/>
        <end position="23"/>
    </location>
</feature>
<organism evidence="2 3">
    <name type="scientific">Parthenolecanium corni</name>
    <dbReference type="NCBI Taxonomy" id="536013"/>
    <lineage>
        <taxon>Eukaryota</taxon>
        <taxon>Metazoa</taxon>
        <taxon>Ecdysozoa</taxon>
        <taxon>Arthropoda</taxon>
        <taxon>Hexapoda</taxon>
        <taxon>Insecta</taxon>
        <taxon>Pterygota</taxon>
        <taxon>Neoptera</taxon>
        <taxon>Paraneoptera</taxon>
        <taxon>Hemiptera</taxon>
        <taxon>Sternorrhyncha</taxon>
        <taxon>Coccoidea</taxon>
        <taxon>Coccidae</taxon>
        <taxon>Parthenolecanium</taxon>
    </lineage>
</organism>
<comment type="caution">
    <text evidence="2">The sequence shown here is derived from an EMBL/GenBank/DDBJ whole genome shotgun (WGS) entry which is preliminary data.</text>
</comment>
<gene>
    <name evidence="2" type="ORF">V9T40_002409</name>
</gene>
<evidence type="ECO:0000256" key="1">
    <source>
        <dbReference type="SAM" id="MobiDB-lite"/>
    </source>
</evidence>
<evidence type="ECO:0000313" key="3">
    <source>
        <dbReference type="Proteomes" id="UP001367676"/>
    </source>
</evidence>
<feature type="compositionally biased region" description="Basic and acidic residues" evidence="1">
    <location>
        <begin position="11"/>
        <end position="23"/>
    </location>
</feature>
<reference evidence="2 3" key="1">
    <citation type="submission" date="2024-03" db="EMBL/GenBank/DDBJ databases">
        <title>Adaptation during the transition from Ophiocordyceps entomopathogen to insect associate is accompanied by gene loss and intensified selection.</title>
        <authorList>
            <person name="Ward C.M."/>
            <person name="Onetto C.A."/>
            <person name="Borneman A.R."/>
        </authorList>
    </citation>
    <scope>NUCLEOTIDE SEQUENCE [LARGE SCALE GENOMIC DNA]</scope>
    <source>
        <strain evidence="2">AWRI1</strain>
        <tissue evidence="2">Single Adult Female</tissue>
    </source>
</reference>
<proteinExistence type="predicted"/>
<sequence length="135" mass="15860">MVGNEENICESVREKTNIGSEERRRKERERSYYFVVTVFAEYCDCYYSNVCAESPPNINMSIHEDRDEMKKSAAKLLLNTTSGGDYENAKTMSFLNNNTHFNEEYFPKRPALDLSFKNIRYTVSTWHKMKRGKLT</sequence>
<dbReference type="EMBL" id="JBBCAQ010000022">
    <property type="protein sequence ID" value="KAK7590796.1"/>
    <property type="molecule type" value="Genomic_DNA"/>
</dbReference>
<accession>A0AAN9TX16</accession>
<evidence type="ECO:0000313" key="2">
    <source>
        <dbReference type="EMBL" id="KAK7590796.1"/>
    </source>
</evidence>
<protein>
    <submittedName>
        <fullName evidence="2">Uncharacterized protein</fullName>
    </submittedName>
</protein>
<dbReference type="Proteomes" id="UP001367676">
    <property type="component" value="Unassembled WGS sequence"/>
</dbReference>